<dbReference type="GO" id="GO:0016788">
    <property type="term" value="F:hydrolase activity, acting on ester bonds"/>
    <property type="evidence" value="ECO:0007669"/>
    <property type="project" value="UniProtKB-ARBA"/>
</dbReference>
<dbReference type="InterPro" id="IPR036514">
    <property type="entry name" value="SGNH_hydro_sf"/>
</dbReference>
<evidence type="ECO:0000256" key="1">
    <source>
        <dbReference type="ARBA" id="ARBA00022801"/>
    </source>
</evidence>
<feature type="domain" description="Sialate O-acetylesterase" evidence="3">
    <location>
        <begin position="38"/>
        <end position="267"/>
    </location>
</feature>
<dbReference type="EMBL" id="SJPG01000001">
    <property type="protein sequence ID" value="TWT62702.1"/>
    <property type="molecule type" value="Genomic_DNA"/>
</dbReference>
<dbReference type="AlphaFoldDB" id="A0A5C5XLV1"/>
<protein>
    <submittedName>
        <fullName evidence="4">Carbohydrate acetyl esterase/feruloyl esterase</fullName>
    </submittedName>
</protein>
<reference evidence="4 5" key="1">
    <citation type="submission" date="2019-02" db="EMBL/GenBank/DDBJ databases">
        <title>Deep-cultivation of Planctomycetes and their phenomic and genomic characterization uncovers novel biology.</title>
        <authorList>
            <person name="Wiegand S."/>
            <person name="Jogler M."/>
            <person name="Boedeker C."/>
            <person name="Pinto D."/>
            <person name="Vollmers J."/>
            <person name="Rivas-Marin E."/>
            <person name="Kohn T."/>
            <person name="Peeters S.H."/>
            <person name="Heuer A."/>
            <person name="Rast P."/>
            <person name="Oberbeckmann S."/>
            <person name="Bunk B."/>
            <person name="Jeske O."/>
            <person name="Meyerdierks A."/>
            <person name="Storesund J.E."/>
            <person name="Kallscheuer N."/>
            <person name="Luecker S."/>
            <person name="Lage O.M."/>
            <person name="Pohl T."/>
            <person name="Merkel B.J."/>
            <person name="Hornburger P."/>
            <person name="Mueller R.-W."/>
            <person name="Bruemmer F."/>
            <person name="Labrenz M."/>
            <person name="Spormann A.M."/>
            <person name="Op Den Camp H."/>
            <person name="Overmann J."/>
            <person name="Amann R."/>
            <person name="Jetten M.S.M."/>
            <person name="Mascher T."/>
            <person name="Medema M.H."/>
            <person name="Devos D.P."/>
            <person name="Kaster A.-K."/>
            <person name="Ovreas L."/>
            <person name="Rohde M."/>
            <person name="Galperin M.Y."/>
            <person name="Jogler C."/>
        </authorList>
    </citation>
    <scope>NUCLEOTIDE SEQUENCE [LARGE SCALE GENOMIC DNA]</scope>
    <source>
        <strain evidence="4 5">Pan54</strain>
    </source>
</reference>
<keyword evidence="2" id="KW-0732">Signal</keyword>
<dbReference type="OrthoDB" id="9795554at2"/>
<dbReference type="Gene3D" id="3.40.50.1110">
    <property type="entry name" value="SGNH hydrolase"/>
    <property type="match status" value="1"/>
</dbReference>
<keyword evidence="5" id="KW-1185">Reference proteome</keyword>
<gene>
    <name evidence="4" type="primary">axe1-6A</name>
    <name evidence="4" type="ORF">Pan54_34470</name>
</gene>
<evidence type="ECO:0000259" key="3">
    <source>
        <dbReference type="Pfam" id="PF03629"/>
    </source>
</evidence>
<dbReference type="InterPro" id="IPR052940">
    <property type="entry name" value="Carb_Esterase_6"/>
</dbReference>
<dbReference type="PANTHER" id="PTHR31988">
    <property type="entry name" value="ESTERASE, PUTATIVE (DUF303)-RELATED"/>
    <property type="match status" value="1"/>
</dbReference>
<accession>A0A5C5XLV1</accession>
<sequence precursor="true">MFKRRLFLSVLSSCVLSSCLTTPLFAQDETKLPERDQFHLFLLIGQSNMAGRGKVSEVDLTPQPRVLCFTQEQKWQPAVDPLHFDKPSIVGVGIGKTFGTIIAEKNPEIVVGLIPCAVGGSPISSWEPGGYHAQTKSHPYDDMLKRCRVAMKSGKLKGILWHQGESDSNPKQSVVHEQKLHELIDRLRKDLDAPEVPFIAGQLGQFPERPWSADKKLVNQAHETLPEKVPHTAFVPSNGLTHKGDQVHFNAESYREFGRRYANAYLKMIKE</sequence>
<dbReference type="PROSITE" id="PS51257">
    <property type="entry name" value="PROKAR_LIPOPROTEIN"/>
    <property type="match status" value="1"/>
</dbReference>
<dbReference type="Proteomes" id="UP000316095">
    <property type="component" value="Unassembled WGS sequence"/>
</dbReference>
<feature type="chain" id="PRO_5022868878" evidence="2">
    <location>
        <begin position="27"/>
        <end position="271"/>
    </location>
</feature>
<name>A0A5C5XLV1_9PLAN</name>
<dbReference type="SUPFAM" id="SSF52266">
    <property type="entry name" value="SGNH hydrolase"/>
    <property type="match status" value="1"/>
</dbReference>
<organism evidence="4 5">
    <name type="scientific">Rubinisphaera italica</name>
    <dbReference type="NCBI Taxonomy" id="2527969"/>
    <lineage>
        <taxon>Bacteria</taxon>
        <taxon>Pseudomonadati</taxon>
        <taxon>Planctomycetota</taxon>
        <taxon>Planctomycetia</taxon>
        <taxon>Planctomycetales</taxon>
        <taxon>Planctomycetaceae</taxon>
        <taxon>Rubinisphaera</taxon>
    </lineage>
</organism>
<evidence type="ECO:0000256" key="2">
    <source>
        <dbReference type="SAM" id="SignalP"/>
    </source>
</evidence>
<proteinExistence type="predicted"/>
<feature type="signal peptide" evidence="2">
    <location>
        <begin position="1"/>
        <end position="26"/>
    </location>
</feature>
<keyword evidence="1" id="KW-0378">Hydrolase</keyword>
<dbReference type="RefSeq" id="WP_146504531.1">
    <property type="nucleotide sequence ID" value="NZ_SJPG01000001.1"/>
</dbReference>
<dbReference type="Pfam" id="PF03629">
    <property type="entry name" value="SASA"/>
    <property type="match status" value="1"/>
</dbReference>
<evidence type="ECO:0000313" key="5">
    <source>
        <dbReference type="Proteomes" id="UP000316095"/>
    </source>
</evidence>
<dbReference type="PANTHER" id="PTHR31988:SF19">
    <property type="entry name" value="9-O-ACETYL-N-ACETYLNEURAMINIC ACID DEACETYLASE-RELATED"/>
    <property type="match status" value="1"/>
</dbReference>
<dbReference type="InterPro" id="IPR005181">
    <property type="entry name" value="SASA"/>
</dbReference>
<comment type="caution">
    <text evidence="4">The sequence shown here is derived from an EMBL/GenBank/DDBJ whole genome shotgun (WGS) entry which is preliminary data.</text>
</comment>
<evidence type="ECO:0000313" key="4">
    <source>
        <dbReference type="EMBL" id="TWT62702.1"/>
    </source>
</evidence>